<name>A0A545T100_9GAMM</name>
<reference evidence="5 6" key="1">
    <citation type="submission" date="2019-06" db="EMBL/GenBank/DDBJ databases">
        <title>Draft genome of Aliikangiella marina GYP-15.</title>
        <authorList>
            <person name="Wang G."/>
        </authorList>
    </citation>
    <scope>NUCLEOTIDE SEQUENCE [LARGE SCALE GENOMIC DNA]</scope>
    <source>
        <strain evidence="5 6">GYP-15</strain>
    </source>
</reference>
<evidence type="ECO:0000313" key="6">
    <source>
        <dbReference type="Proteomes" id="UP000317839"/>
    </source>
</evidence>
<proteinExistence type="inferred from homology"/>
<evidence type="ECO:0000313" key="5">
    <source>
        <dbReference type="EMBL" id="TQV70895.1"/>
    </source>
</evidence>
<sequence>MLINGQCGCGKTRFKVDMPHPMQAYHPRRCDCDFCLPRQIQYISDPDGILFLKKGYLAHTLQQGDELAEFITCSYCEEVIAVIYRDSKEQKAAANATLLESKHDFSEPETVSPKLLAADEKIARWHSLWFDLVLE</sequence>
<dbReference type="InterPro" id="IPR011057">
    <property type="entry name" value="Mss4-like_sf"/>
</dbReference>
<feature type="domain" description="CENP-V/GFA" evidence="4">
    <location>
        <begin position="3"/>
        <end position="126"/>
    </location>
</feature>
<dbReference type="EMBL" id="VIKR01000007">
    <property type="protein sequence ID" value="TQV70895.1"/>
    <property type="molecule type" value="Genomic_DNA"/>
</dbReference>
<keyword evidence="6" id="KW-1185">Reference proteome</keyword>
<keyword evidence="3" id="KW-0862">Zinc</keyword>
<dbReference type="GO" id="GO:0046872">
    <property type="term" value="F:metal ion binding"/>
    <property type="evidence" value="ECO:0007669"/>
    <property type="project" value="UniProtKB-KW"/>
</dbReference>
<dbReference type="Proteomes" id="UP000317839">
    <property type="component" value="Unassembled WGS sequence"/>
</dbReference>
<accession>A0A545T100</accession>
<evidence type="ECO:0000256" key="3">
    <source>
        <dbReference type="ARBA" id="ARBA00022833"/>
    </source>
</evidence>
<dbReference type="OrthoDB" id="9805575at2"/>
<dbReference type="Gene3D" id="2.170.150.70">
    <property type="match status" value="1"/>
</dbReference>
<dbReference type="PROSITE" id="PS51891">
    <property type="entry name" value="CENP_V_GFA"/>
    <property type="match status" value="1"/>
</dbReference>
<dbReference type="InterPro" id="IPR006913">
    <property type="entry name" value="CENP-V/GFA"/>
</dbReference>
<comment type="caution">
    <text evidence="5">The sequence shown here is derived from an EMBL/GenBank/DDBJ whole genome shotgun (WGS) entry which is preliminary data.</text>
</comment>
<dbReference type="RefSeq" id="WP_142944113.1">
    <property type="nucleotide sequence ID" value="NZ_VIKR01000007.1"/>
</dbReference>
<gene>
    <name evidence="5" type="ORF">FLL45_21440</name>
</gene>
<evidence type="ECO:0000259" key="4">
    <source>
        <dbReference type="PROSITE" id="PS51891"/>
    </source>
</evidence>
<evidence type="ECO:0000256" key="1">
    <source>
        <dbReference type="ARBA" id="ARBA00005495"/>
    </source>
</evidence>
<dbReference type="GO" id="GO:0016846">
    <property type="term" value="F:carbon-sulfur lyase activity"/>
    <property type="evidence" value="ECO:0007669"/>
    <property type="project" value="InterPro"/>
</dbReference>
<organism evidence="5 6">
    <name type="scientific">Aliikangiella marina</name>
    <dbReference type="NCBI Taxonomy" id="1712262"/>
    <lineage>
        <taxon>Bacteria</taxon>
        <taxon>Pseudomonadati</taxon>
        <taxon>Pseudomonadota</taxon>
        <taxon>Gammaproteobacteria</taxon>
        <taxon>Oceanospirillales</taxon>
        <taxon>Pleioneaceae</taxon>
        <taxon>Aliikangiella</taxon>
    </lineage>
</organism>
<evidence type="ECO:0000256" key="2">
    <source>
        <dbReference type="ARBA" id="ARBA00022723"/>
    </source>
</evidence>
<protein>
    <submittedName>
        <fullName evidence="5">Aldehyde-activating protein</fullName>
    </submittedName>
</protein>
<keyword evidence="2" id="KW-0479">Metal-binding</keyword>
<dbReference type="SUPFAM" id="SSF51316">
    <property type="entry name" value="Mss4-like"/>
    <property type="match status" value="1"/>
</dbReference>
<dbReference type="AlphaFoldDB" id="A0A545T100"/>
<comment type="similarity">
    <text evidence="1">Belongs to the Gfa family.</text>
</comment>